<dbReference type="Proteomes" id="UP000541444">
    <property type="component" value="Unassembled WGS sequence"/>
</dbReference>
<dbReference type="AlphaFoldDB" id="A0A7J7P5P9"/>
<accession>A0A7J7P5P9</accession>
<organism evidence="2 3">
    <name type="scientific">Kingdonia uniflora</name>
    <dbReference type="NCBI Taxonomy" id="39325"/>
    <lineage>
        <taxon>Eukaryota</taxon>
        <taxon>Viridiplantae</taxon>
        <taxon>Streptophyta</taxon>
        <taxon>Embryophyta</taxon>
        <taxon>Tracheophyta</taxon>
        <taxon>Spermatophyta</taxon>
        <taxon>Magnoliopsida</taxon>
        <taxon>Ranunculales</taxon>
        <taxon>Circaeasteraceae</taxon>
        <taxon>Kingdonia</taxon>
    </lineage>
</organism>
<proteinExistence type="predicted"/>
<protein>
    <submittedName>
        <fullName evidence="2">Uncharacterized protein</fullName>
    </submittedName>
</protein>
<keyword evidence="3" id="KW-1185">Reference proteome</keyword>
<feature type="compositionally biased region" description="Basic and acidic residues" evidence="1">
    <location>
        <begin position="29"/>
        <end position="49"/>
    </location>
</feature>
<dbReference type="OrthoDB" id="1749221at2759"/>
<evidence type="ECO:0000256" key="1">
    <source>
        <dbReference type="SAM" id="MobiDB-lite"/>
    </source>
</evidence>
<feature type="region of interest" description="Disordered" evidence="1">
    <location>
        <begin position="29"/>
        <end position="50"/>
    </location>
</feature>
<sequence length="76" mass="8737">MINHRSNCRIVKIGCYHIPLYRLSSRAGDKRTRTADIRHRESSYRKPERGALPPLSARLLLVLRMSDCPSPTLTAY</sequence>
<reference evidence="2 3" key="1">
    <citation type="journal article" date="2020" name="IScience">
        <title>Genome Sequencing of the Endangered Kingdonia uniflora (Circaeasteraceae, Ranunculales) Reveals Potential Mechanisms of Evolutionary Specialization.</title>
        <authorList>
            <person name="Sun Y."/>
            <person name="Deng T."/>
            <person name="Zhang A."/>
            <person name="Moore M.J."/>
            <person name="Landis J.B."/>
            <person name="Lin N."/>
            <person name="Zhang H."/>
            <person name="Zhang X."/>
            <person name="Huang J."/>
            <person name="Zhang X."/>
            <person name="Sun H."/>
            <person name="Wang H."/>
        </authorList>
    </citation>
    <scope>NUCLEOTIDE SEQUENCE [LARGE SCALE GENOMIC DNA]</scope>
    <source>
        <strain evidence="2">TB1705</strain>
        <tissue evidence="2">Leaf</tissue>
    </source>
</reference>
<evidence type="ECO:0000313" key="3">
    <source>
        <dbReference type="Proteomes" id="UP000541444"/>
    </source>
</evidence>
<dbReference type="EMBL" id="JACGCM010000266">
    <property type="protein sequence ID" value="KAF6174454.1"/>
    <property type="molecule type" value="Genomic_DNA"/>
</dbReference>
<gene>
    <name evidence="2" type="ORF">GIB67_030562</name>
</gene>
<evidence type="ECO:0000313" key="2">
    <source>
        <dbReference type="EMBL" id="KAF6174454.1"/>
    </source>
</evidence>
<name>A0A7J7P5P9_9MAGN</name>
<comment type="caution">
    <text evidence="2">The sequence shown here is derived from an EMBL/GenBank/DDBJ whole genome shotgun (WGS) entry which is preliminary data.</text>
</comment>